<feature type="domain" description="Peptidase C-terminal archaeal/bacterial" evidence="1">
    <location>
        <begin position="6"/>
        <end position="55"/>
    </location>
</feature>
<sequence length="193" mass="20607">MIQTRDGTSGDADLHVKFGREATRTDYDYRPWKAGSNETVSIAAPQAGRWHIMVSPYSNQAMTEVKLTASWTETGGDNGSTTIDNVCTAQNPVSSGKLTPDNTICLDGSRTVYLSIWVPTGKSTLTLIGGHGTGDMTLYYKAGAWPSASSYDNLSTASGSNNDSITITNPSSGWHYLMVTGQHSGAALLTKFN</sequence>
<proteinExistence type="predicted"/>
<dbReference type="AlphaFoldDB" id="A0A975DEG8"/>
<evidence type="ECO:0000259" key="1">
    <source>
        <dbReference type="Pfam" id="PF04151"/>
    </source>
</evidence>
<evidence type="ECO:0000313" key="2">
    <source>
        <dbReference type="EMBL" id="QTH70308.1"/>
    </source>
</evidence>
<reference evidence="2" key="1">
    <citation type="submission" date="2021-03" db="EMBL/GenBank/DDBJ databases">
        <title>Complete Genome of Pseudoalteromonas xiamenensis STKMTI.2, a new potential marine bacterium producing anti-Vibrio compounds.</title>
        <authorList>
            <person name="Handayani D.P."/>
            <person name="Isnansetyo A."/>
            <person name="Istiqomah I."/>
            <person name="Jumina J."/>
        </authorList>
    </citation>
    <scope>NUCLEOTIDE SEQUENCE</scope>
    <source>
        <strain evidence="2">STKMTI.2</strain>
    </source>
</reference>
<dbReference type="Proteomes" id="UP000664904">
    <property type="component" value="Chromosome"/>
</dbReference>
<dbReference type="Pfam" id="PF04151">
    <property type="entry name" value="PPC"/>
    <property type="match status" value="2"/>
</dbReference>
<dbReference type="InterPro" id="IPR007280">
    <property type="entry name" value="Peptidase_C_arc/bac"/>
</dbReference>
<dbReference type="Gene3D" id="2.60.120.380">
    <property type="match status" value="2"/>
</dbReference>
<dbReference type="EMBL" id="CP072133">
    <property type="protein sequence ID" value="QTH70308.1"/>
    <property type="molecule type" value="Genomic_DNA"/>
</dbReference>
<organism evidence="2 3">
    <name type="scientific">Pseudoalteromonas xiamenensis</name>
    <dbReference type="NCBI Taxonomy" id="882626"/>
    <lineage>
        <taxon>Bacteria</taxon>
        <taxon>Pseudomonadati</taxon>
        <taxon>Pseudomonadota</taxon>
        <taxon>Gammaproteobacteria</taxon>
        <taxon>Alteromonadales</taxon>
        <taxon>Pseudoalteromonadaceae</taxon>
        <taxon>Pseudoalteromonas</taxon>
    </lineage>
</organism>
<name>A0A975DEG8_9GAMM</name>
<evidence type="ECO:0000313" key="3">
    <source>
        <dbReference type="Proteomes" id="UP000664904"/>
    </source>
</evidence>
<keyword evidence="3" id="KW-1185">Reference proteome</keyword>
<feature type="domain" description="Peptidase C-terminal archaeal/bacterial" evidence="1">
    <location>
        <begin position="113"/>
        <end position="181"/>
    </location>
</feature>
<accession>A0A975DEG8</accession>
<gene>
    <name evidence="2" type="ORF">J5O05_09740</name>
</gene>
<protein>
    <submittedName>
        <fullName evidence="2">PPC domain-containing protein</fullName>
    </submittedName>
</protein>
<dbReference type="KEGG" id="pxi:J5O05_09740"/>